<dbReference type="InterPro" id="IPR036249">
    <property type="entry name" value="Thioredoxin-like_sf"/>
</dbReference>
<name>A0A8J5J9K5_HOMAM</name>
<proteinExistence type="inferred from homology"/>
<dbReference type="AlphaFoldDB" id="A0A8J5J9K5"/>
<dbReference type="InterPro" id="IPR036282">
    <property type="entry name" value="Glutathione-S-Trfase_C_sf"/>
</dbReference>
<reference evidence="8" key="1">
    <citation type="journal article" date="2021" name="Sci. Adv.">
        <title>The American lobster genome reveals insights on longevity, neural, and immune adaptations.</title>
        <authorList>
            <person name="Polinski J.M."/>
            <person name="Zimin A.V."/>
            <person name="Clark K.F."/>
            <person name="Kohn A.B."/>
            <person name="Sadowski N."/>
            <person name="Timp W."/>
            <person name="Ptitsyn A."/>
            <person name="Khanna P."/>
            <person name="Romanova D.Y."/>
            <person name="Williams P."/>
            <person name="Greenwood S.J."/>
            <person name="Moroz L.L."/>
            <person name="Walt D.R."/>
            <person name="Bodnar A.G."/>
        </authorList>
    </citation>
    <scope>NUCLEOTIDE SEQUENCE</scope>
    <source>
        <strain evidence="8">GMGI-L3</strain>
    </source>
</reference>
<comment type="caution">
    <text evidence="8">The sequence shown here is derived from an EMBL/GenBank/DDBJ whole genome shotgun (WGS) entry which is preliminary data.</text>
</comment>
<organism evidence="8 9">
    <name type="scientific">Homarus americanus</name>
    <name type="common">American lobster</name>
    <dbReference type="NCBI Taxonomy" id="6706"/>
    <lineage>
        <taxon>Eukaryota</taxon>
        <taxon>Metazoa</taxon>
        <taxon>Ecdysozoa</taxon>
        <taxon>Arthropoda</taxon>
        <taxon>Crustacea</taxon>
        <taxon>Multicrustacea</taxon>
        <taxon>Malacostraca</taxon>
        <taxon>Eumalacostraca</taxon>
        <taxon>Eucarida</taxon>
        <taxon>Decapoda</taxon>
        <taxon>Pleocyemata</taxon>
        <taxon>Astacidea</taxon>
        <taxon>Nephropoidea</taxon>
        <taxon>Nephropidae</taxon>
        <taxon>Homarus</taxon>
    </lineage>
</organism>
<feature type="domain" description="GST C-terminal" evidence="7">
    <location>
        <begin position="90"/>
        <end position="205"/>
    </location>
</feature>
<dbReference type="CDD" id="cd03075">
    <property type="entry name" value="GST_N_Mu"/>
    <property type="match status" value="1"/>
</dbReference>
<dbReference type="PANTHER" id="PTHR11571">
    <property type="entry name" value="GLUTATHIONE S-TRANSFERASE"/>
    <property type="match status" value="1"/>
</dbReference>
<dbReference type="PROSITE" id="PS50404">
    <property type="entry name" value="GST_NTER"/>
    <property type="match status" value="1"/>
</dbReference>
<sequence>MAPVLGYWKTRCYAQPIRLLLKYLGIPFEDLRYEVGPPPTYDKTCWFSVKYNLGFDFPNLPYYIDGDVKITQTVAILRYIARQHDMCGRTEQEQIRVDMIVNQAMDFSLALTDVCYYHFERKDEFLAGLPTTIKQFSDFLGEKPWFAGDTLTMADFMMYEFLDQHLVLDSGCLRGATNLQLFMQRFKDLPPIQQACSSQHPIRACSSPQHLHQACSSPQHLHQGLFFTTAPCSSPQHLHQSLFFSTSAPPSELVLHHNTSIRACSSPQHLHQGLFFTTAPPSGLVLHHSTAIRACSSPQHLHQGLFFTTAPPSGLVLHHSTSIRACSSPQDLHEGLFFTTAPPTELVLHHSTSMRACSSPQHLQQSLFFTTAPP</sequence>
<dbReference type="PROSITE" id="PS50405">
    <property type="entry name" value="GST_CTER"/>
    <property type="match status" value="1"/>
</dbReference>
<keyword evidence="4" id="KW-0808">Transferase</keyword>
<comment type="function">
    <text evidence="1">Conjugation of reduced glutathione to a wide number of exogenous and endogenous hydrophobic electrophiles.</text>
</comment>
<feature type="domain" description="GST N-terminal" evidence="6">
    <location>
        <begin position="1"/>
        <end position="88"/>
    </location>
</feature>
<evidence type="ECO:0000256" key="5">
    <source>
        <dbReference type="ARBA" id="ARBA00047960"/>
    </source>
</evidence>
<evidence type="ECO:0000313" key="8">
    <source>
        <dbReference type="EMBL" id="KAG7154947.1"/>
    </source>
</evidence>
<dbReference type="InterPro" id="IPR040079">
    <property type="entry name" value="Glutathione_S-Trfase"/>
</dbReference>
<dbReference type="Pfam" id="PF14497">
    <property type="entry name" value="GST_C_3"/>
    <property type="match status" value="1"/>
</dbReference>
<dbReference type="FunFam" id="1.20.1050.10:FF:000003">
    <property type="entry name" value="Glutathione S-transferase 2"/>
    <property type="match status" value="1"/>
</dbReference>
<dbReference type="Gene3D" id="1.20.1050.10">
    <property type="match status" value="1"/>
</dbReference>
<dbReference type="PANTHER" id="PTHR11571:SF222">
    <property type="entry name" value="GLUTATHIONE TRANSFERASE"/>
    <property type="match status" value="1"/>
</dbReference>
<dbReference type="EC" id="2.5.1.18" evidence="3"/>
<evidence type="ECO:0000256" key="4">
    <source>
        <dbReference type="ARBA" id="ARBA00022679"/>
    </source>
</evidence>
<dbReference type="InterPro" id="IPR050213">
    <property type="entry name" value="GST_superfamily"/>
</dbReference>
<dbReference type="InterPro" id="IPR004046">
    <property type="entry name" value="GST_C"/>
</dbReference>
<evidence type="ECO:0000259" key="6">
    <source>
        <dbReference type="PROSITE" id="PS50404"/>
    </source>
</evidence>
<dbReference type="SFLD" id="SFLDG01205">
    <property type="entry name" value="AMPS.1"/>
    <property type="match status" value="1"/>
</dbReference>
<evidence type="ECO:0000256" key="1">
    <source>
        <dbReference type="ARBA" id="ARBA00003701"/>
    </source>
</evidence>
<comment type="similarity">
    <text evidence="2">Belongs to the GST superfamily. Mu family.</text>
</comment>
<protein>
    <recommendedName>
        <fullName evidence="3">glutathione transferase</fullName>
        <ecNumber evidence="3">2.5.1.18</ecNumber>
    </recommendedName>
</protein>
<dbReference type="InterPro" id="IPR010987">
    <property type="entry name" value="Glutathione-S-Trfase_C-like"/>
</dbReference>
<gene>
    <name evidence="8" type="primary">Gstm2-L</name>
    <name evidence="8" type="ORF">Hamer_G021957</name>
</gene>
<dbReference type="SUPFAM" id="SSF52833">
    <property type="entry name" value="Thioredoxin-like"/>
    <property type="match status" value="1"/>
</dbReference>
<evidence type="ECO:0000313" key="9">
    <source>
        <dbReference type="Proteomes" id="UP000747542"/>
    </source>
</evidence>
<dbReference type="Proteomes" id="UP000747542">
    <property type="component" value="Unassembled WGS sequence"/>
</dbReference>
<keyword evidence="9" id="KW-1185">Reference proteome</keyword>
<dbReference type="EMBL" id="JAHLQT010043253">
    <property type="protein sequence ID" value="KAG7154947.1"/>
    <property type="molecule type" value="Genomic_DNA"/>
</dbReference>
<evidence type="ECO:0000259" key="7">
    <source>
        <dbReference type="PROSITE" id="PS50405"/>
    </source>
</evidence>
<dbReference type="PRINTS" id="PR01267">
    <property type="entry name" value="GSTRNSFRASEM"/>
</dbReference>
<dbReference type="InterPro" id="IPR004045">
    <property type="entry name" value="Glutathione_S-Trfase_N"/>
</dbReference>
<dbReference type="GO" id="GO:0004364">
    <property type="term" value="F:glutathione transferase activity"/>
    <property type="evidence" value="ECO:0007669"/>
    <property type="project" value="UniProtKB-EC"/>
</dbReference>
<dbReference type="SFLD" id="SFLDG00363">
    <property type="entry name" value="AMPS_(cytGST):_Alpha-__Mu-__Pi"/>
    <property type="match status" value="1"/>
</dbReference>
<accession>A0A8J5J9K5</accession>
<comment type="catalytic activity">
    <reaction evidence="5">
        <text>RX + glutathione = an S-substituted glutathione + a halide anion + H(+)</text>
        <dbReference type="Rhea" id="RHEA:16437"/>
        <dbReference type="ChEBI" id="CHEBI:15378"/>
        <dbReference type="ChEBI" id="CHEBI:16042"/>
        <dbReference type="ChEBI" id="CHEBI:17792"/>
        <dbReference type="ChEBI" id="CHEBI:57925"/>
        <dbReference type="ChEBI" id="CHEBI:90779"/>
        <dbReference type="EC" id="2.5.1.18"/>
    </reaction>
</comment>
<dbReference type="Gene3D" id="3.40.30.10">
    <property type="entry name" value="Glutaredoxin"/>
    <property type="match status" value="1"/>
</dbReference>
<dbReference type="SUPFAM" id="SSF47616">
    <property type="entry name" value="GST C-terminal domain-like"/>
    <property type="match status" value="1"/>
</dbReference>
<evidence type="ECO:0000256" key="3">
    <source>
        <dbReference type="ARBA" id="ARBA00012452"/>
    </source>
</evidence>
<dbReference type="Pfam" id="PF02798">
    <property type="entry name" value="GST_N"/>
    <property type="match status" value="1"/>
</dbReference>
<dbReference type="InterPro" id="IPR003081">
    <property type="entry name" value="GST_mu"/>
</dbReference>
<dbReference type="SFLD" id="SFLDS00019">
    <property type="entry name" value="Glutathione_Transferase_(cytos"/>
    <property type="match status" value="1"/>
</dbReference>
<dbReference type="GO" id="GO:0042802">
    <property type="term" value="F:identical protein binding"/>
    <property type="evidence" value="ECO:0007669"/>
    <property type="project" value="UniProtKB-ARBA"/>
</dbReference>
<dbReference type="GO" id="GO:0006749">
    <property type="term" value="P:glutathione metabolic process"/>
    <property type="evidence" value="ECO:0007669"/>
    <property type="project" value="TreeGrafter"/>
</dbReference>
<evidence type="ECO:0000256" key="2">
    <source>
        <dbReference type="ARBA" id="ARBA00005861"/>
    </source>
</evidence>